<comment type="caution">
    <text evidence="1">The sequence shown here is derived from an EMBL/GenBank/DDBJ whole genome shotgun (WGS) entry which is preliminary data.</text>
</comment>
<gene>
    <name evidence="1" type="ORF">STAS_23476</name>
</gene>
<organism evidence="1 2">
    <name type="scientific">Striga asiatica</name>
    <name type="common">Asiatic witchweed</name>
    <name type="synonym">Buchnera asiatica</name>
    <dbReference type="NCBI Taxonomy" id="4170"/>
    <lineage>
        <taxon>Eukaryota</taxon>
        <taxon>Viridiplantae</taxon>
        <taxon>Streptophyta</taxon>
        <taxon>Embryophyta</taxon>
        <taxon>Tracheophyta</taxon>
        <taxon>Spermatophyta</taxon>
        <taxon>Magnoliopsida</taxon>
        <taxon>eudicotyledons</taxon>
        <taxon>Gunneridae</taxon>
        <taxon>Pentapetalae</taxon>
        <taxon>asterids</taxon>
        <taxon>lamiids</taxon>
        <taxon>Lamiales</taxon>
        <taxon>Orobanchaceae</taxon>
        <taxon>Buchnereae</taxon>
        <taxon>Striga</taxon>
    </lineage>
</organism>
<dbReference type="Proteomes" id="UP000325081">
    <property type="component" value="Unassembled WGS sequence"/>
</dbReference>
<reference evidence="2" key="1">
    <citation type="journal article" date="2019" name="Curr. Biol.">
        <title>Genome Sequence of Striga asiatica Provides Insight into the Evolution of Plant Parasitism.</title>
        <authorList>
            <person name="Yoshida S."/>
            <person name="Kim S."/>
            <person name="Wafula E.K."/>
            <person name="Tanskanen J."/>
            <person name="Kim Y.M."/>
            <person name="Honaas L."/>
            <person name="Yang Z."/>
            <person name="Spallek T."/>
            <person name="Conn C.E."/>
            <person name="Ichihashi Y."/>
            <person name="Cheong K."/>
            <person name="Cui S."/>
            <person name="Der J.P."/>
            <person name="Gundlach H."/>
            <person name="Jiao Y."/>
            <person name="Hori C."/>
            <person name="Ishida J.K."/>
            <person name="Kasahara H."/>
            <person name="Kiba T."/>
            <person name="Kim M.S."/>
            <person name="Koo N."/>
            <person name="Laohavisit A."/>
            <person name="Lee Y.H."/>
            <person name="Lumba S."/>
            <person name="McCourt P."/>
            <person name="Mortimer J.C."/>
            <person name="Mutuku J.M."/>
            <person name="Nomura T."/>
            <person name="Sasaki-Sekimoto Y."/>
            <person name="Seto Y."/>
            <person name="Wang Y."/>
            <person name="Wakatake T."/>
            <person name="Sakakibara H."/>
            <person name="Demura T."/>
            <person name="Yamaguchi S."/>
            <person name="Yoneyama K."/>
            <person name="Manabe R.I."/>
            <person name="Nelson D.C."/>
            <person name="Schulman A.H."/>
            <person name="Timko M.P."/>
            <person name="dePamphilis C.W."/>
            <person name="Choi D."/>
            <person name="Shirasu K."/>
        </authorList>
    </citation>
    <scope>NUCLEOTIDE SEQUENCE [LARGE SCALE GENOMIC DNA]</scope>
    <source>
        <strain evidence="2">cv. UVA1</strain>
    </source>
</reference>
<keyword evidence="2" id="KW-1185">Reference proteome</keyword>
<name>A0A5A7QND5_STRAF</name>
<protein>
    <submittedName>
        <fullName evidence="1">Actin depolymerizing factor 1</fullName>
    </submittedName>
</protein>
<accession>A0A5A7QND5</accession>
<dbReference type="AlphaFoldDB" id="A0A5A7QND5"/>
<proteinExistence type="predicted"/>
<evidence type="ECO:0000313" key="1">
    <source>
        <dbReference type="EMBL" id="GER46448.1"/>
    </source>
</evidence>
<evidence type="ECO:0000313" key="2">
    <source>
        <dbReference type="Proteomes" id="UP000325081"/>
    </source>
</evidence>
<sequence>MDRVFDYHGQIHLDLPKKIVRQVERNNAQIIVPKPVQPPARQNPSSECCPKPMNRHILGPFPGVTLESIHISIRFLLLFINFHIIHTHHSIVPGGRIVSEAKHGFVGFISTIHLTDQMILWQQFEGLRKGIVKSKAQGAWSNKITNTNTISRKSKPIKFKNITFKNKPDRPIAWIIANQPEKKNIPIFPETQHTNKIQAPDISILLVKRASESIHPLSRLLHPILSHAPNHYLEAIVHRKRQASP</sequence>
<dbReference type="EMBL" id="BKCP01007515">
    <property type="protein sequence ID" value="GER46448.1"/>
    <property type="molecule type" value="Genomic_DNA"/>
</dbReference>